<keyword evidence="1" id="KW-1185">Reference proteome</keyword>
<evidence type="ECO:0000313" key="1">
    <source>
        <dbReference type="Proteomes" id="UP000694918"/>
    </source>
</evidence>
<name>A0AAJ6XCQ6_POPEU</name>
<dbReference type="Proteomes" id="UP000694918">
    <property type="component" value="Unplaced"/>
</dbReference>
<accession>A0AAJ6XCQ6</accession>
<organism evidence="1 2">
    <name type="scientific">Populus euphratica</name>
    <name type="common">Euphrates poplar</name>
    <dbReference type="NCBI Taxonomy" id="75702"/>
    <lineage>
        <taxon>Eukaryota</taxon>
        <taxon>Viridiplantae</taxon>
        <taxon>Streptophyta</taxon>
        <taxon>Embryophyta</taxon>
        <taxon>Tracheophyta</taxon>
        <taxon>Spermatophyta</taxon>
        <taxon>Magnoliopsida</taxon>
        <taxon>eudicotyledons</taxon>
        <taxon>Gunneridae</taxon>
        <taxon>Pentapetalae</taxon>
        <taxon>rosids</taxon>
        <taxon>fabids</taxon>
        <taxon>Malpighiales</taxon>
        <taxon>Salicaceae</taxon>
        <taxon>Saliceae</taxon>
        <taxon>Populus</taxon>
    </lineage>
</organism>
<dbReference type="KEGG" id="peu:105117635"/>
<proteinExistence type="predicted"/>
<reference evidence="2" key="1">
    <citation type="submission" date="2025-08" db="UniProtKB">
        <authorList>
            <consortium name="RefSeq"/>
        </authorList>
    </citation>
    <scope>IDENTIFICATION</scope>
</reference>
<dbReference type="PANTHER" id="PTHR31286">
    <property type="entry name" value="GLYCINE-RICH CELL WALL STRUCTURAL PROTEIN 1.8-LIKE"/>
    <property type="match status" value="1"/>
</dbReference>
<protein>
    <submittedName>
        <fullName evidence="2">Uncharacterized protein LOC105117635 isoform X1</fullName>
    </submittedName>
</protein>
<dbReference type="GeneID" id="105117635"/>
<dbReference type="RefSeq" id="XP_011013664.1">
    <property type="nucleotide sequence ID" value="XM_011015362.1"/>
</dbReference>
<dbReference type="AlphaFoldDB" id="A0AAJ6XCQ6"/>
<dbReference type="PANTHER" id="PTHR31286:SF168">
    <property type="entry name" value="DUF4283 DOMAIN-CONTAINING PROTEIN"/>
    <property type="match status" value="1"/>
</dbReference>
<sequence length="250" mass="28493">MHDSGWLIFEFSSESEMLDVFGAGPYVVFGRLLILKIMPEFFDFQFTELTTMPIWVRFPNLPLRCWSHICLSKIASMVGKLIHCDGLTAQMTLVSYTWVLIELDLLSDLPSTITVILPNGNTLVQQLVYESLPRYCKQCKSLGHSTLTYTQGRIPRNKKRPHGTSAYQPALIPLQRLQLLRSRINIVQGLLLLRKRILCPQKLLQLVLLAPGLLVVRDPRLWVLRPLLLKSFIYVCSLLLAVDGCFPCLV</sequence>
<dbReference type="InterPro" id="IPR040256">
    <property type="entry name" value="At4g02000-like"/>
</dbReference>
<evidence type="ECO:0000313" key="2">
    <source>
        <dbReference type="RefSeq" id="XP_011013664.1"/>
    </source>
</evidence>
<gene>
    <name evidence="2" type="primary">LOC105117635</name>
</gene>